<evidence type="ECO:0000256" key="6">
    <source>
        <dbReference type="ARBA" id="ARBA00044907"/>
    </source>
</evidence>
<dbReference type="EC" id="5.3.1.15" evidence="8"/>
<evidence type="ECO:0000256" key="8">
    <source>
        <dbReference type="ARBA" id="ARBA00044972"/>
    </source>
</evidence>
<evidence type="ECO:0000256" key="4">
    <source>
        <dbReference type="ARBA" id="ARBA00023235"/>
    </source>
</evidence>
<dbReference type="InterPro" id="IPR011051">
    <property type="entry name" value="RmlC_Cupin_sf"/>
</dbReference>
<dbReference type="SUPFAM" id="SSF51182">
    <property type="entry name" value="RmlC-like cupins"/>
    <property type="match status" value="1"/>
</dbReference>
<comment type="cofactor">
    <cofactor evidence="1">
        <name>Mn(2+)</name>
        <dbReference type="ChEBI" id="CHEBI:29035"/>
    </cofactor>
</comment>
<dbReference type="GO" id="GO:0047828">
    <property type="term" value="F:D-lyxose ketol-isomerase activity"/>
    <property type="evidence" value="ECO:0007669"/>
    <property type="project" value="UniProtKB-EC"/>
</dbReference>
<keyword evidence="10" id="KW-1185">Reference proteome</keyword>
<evidence type="ECO:0000256" key="2">
    <source>
        <dbReference type="ARBA" id="ARBA00022723"/>
    </source>
</evidence>
<comment type="catalytic activity">
    <reaction evidence="6">
        <text>D-lyxose = D-xylulose</text>
        <dbReference type="Rhea" id="RHEA:14201"/>
        <dbReference type="ChEBI" id="CHEBI:16789"/>
        <dbReference type="ChEBI" id="CHEBI:17140"/>
        <dbReference type="EC" id="5.3.1.15"/>
    </reaction>
</comment>
<sequence>MRRSDINAIIRQSDEFIRSFGFLLPPFAYWRPKEMQARLSEIEGVVSGRLGWDITDYGGGDFDKLGLFLFTVRNGDTADLARGRGMLYAEKIMISRRDQISPMHRHVIKAEDIINRGGGTLALELFASDPDGDIDQEAEVLVATDGLWRRLPAGGTLLLQPGESVTLRPGMWHAFWAEGKDTLIGEVSTVNDDLTDNIFRDPVSRFSTIEEDEEPLHLLVSDYPAWLENASGRAVAGS</sequence>
<evidence type="ECO:0000256" key="5">
    <source>
        <dbReference type="ARBA" id="ARBA00023277"/>
    </source>
</evidence>
<reference evidence="9 10" key="1">
    <citation type="submission" date="2016-10" db="EMBL/GenBank/DDBJ databases">
        <authorList>
            <person name="de Groot N.N."/>
        </authorList>
    </citation>
    <scope>NUCLEOTIDE SEQUENCE [LARGE SCALE GENOMIC DNA]</scope>
    <source>
        <strain evidence="9 10">DSM 2698</strain>
    </source>
</reference>
<organism evidence="9 10">
    <name type="scientific">Afifella marina DSM 2698</name>
    <dbReference type="NCBI Taxonomy" id="1120955"/>
    <lineage>
        <taxon>Bacteria</taxon>
        <taxon>Pseudomonadati</taxon>
        <taxon>Pseudomonadota</taxon>
        <taxon>Alphaproteobacteria</taxon>
        <taxon>Hyphomicrobiales</taxon>
        <taxon>Afifellaceae</taxon>
        <taxon>Afifella</taxon>
    </lineage>
</organism>
<keyword evidence="2" id="KW-0479">Metal-binding</keyword>
<name>A0A1G5MT99_AFIMA</name>
<protein>
    <recommendedName>
        <fullName evidence="8">D-lyxose ketol-isomerase</fullName>
        <ecNumber evidence="8">5.3.1.15</ecNumber>
    </recommendedName>
</protein>
<dbReference type="RefSeq" id="WP_092810201.1">
    <property type="nucleotide sequence ID" value="NZ_FMVW01000002.1"/>
</dbReference>
<dbReference type="AlphaFoldDB" id="A0A1G5MT99"/>
<keyword evidence="4" id="KW-0413">Isomerase</keyword>
<dbReference type="InterPro" id="IPR010864">
    <property type="entry name" value="D-lyxose_isomer"/>
</dbReference>
<dbReference type="OrthoDB" id="27002at2"/>
<evidence type="ECO:0000313" key="10">
    <source>
        <dbReference type="Proteomes" id="UP000199347"/>
    </source>
</evidence>
<dbReference type="CDD" id="cd20309">
    <property type="entry name" value="cupin_EcSI"/>
    <property type="match status" value="1"/>
</dbReference>
<dbReference type="InterPro" id="IPR047581">
    <property type="entry name" value="EcSI_cupin"/>
</dbReference>
<dbReference type="STRING" id="1120955.SAMN03080610_00985"/>
<keyword evidence="3" id="KW-0464">Manganese</keyword>
<evidence type="ECO:0000256" key="1">
    <source>
        <dbReference type="ARBA" id="ARBA00001936"/>
    </source>
</evidence>
<gene>
    <name evidence="9" type="ORF">SAMN03080610_00985</name>
</gene>
<evidence type="ECO:0000256" key="7">
    <source>
        <dbReference type="ARBA" id="ARBA00044951"/>
    </source>
</evidence>
<accession>A0A1G5MT99</accession>
<dbReference type="EMBL" id="FMVW01000002">
    <property type="protein sequence ID" value="SCZ28497.1"/>
    <property type="molecule type" value="Genomic_DNA"/>
</dbReference>
<dbReference type="Pfam" id="PF07385">
    <property type="entry name" value="Lyx_isomer"/>
    <property type="match status" value="1"/>
</dbReference>
<evidence type="ECO:0000313" key="9">
    <source>
        <dbReference type="EMBL" id="SCZ28497.1"/>
    </source>
</evidence>
<proteinExistence type="inferred from homology"/>
<dbReference type="Proteomes" id="UP000199347">
    <property type="component" value="Unassembled WGS sequence"/>
</dbReference>
<dbReference type="Gene3D" id="2.60.120.10">
    <property type="entry name" value="Jelly Rolls"/>
    <property type="match status" value="1"/>
</dbReference>
<dbReference type="GO" id="GO:0046872">
    <property type="term" value="F:metal ion binding"/>
    <property type="evidence" value="ECO:0007669"/>
    <property type="project" value="UniProtKB-KW"/>
</dbReference>
<keyword evidence="5" id="KW-0119">Carbohydrate metabolism</keyword>
<comment type="similarity">
    <text evidence="7">Belongs to the D-lyxose ketol-isomerase family.</text>
</comment>
<evidence type="ECO:0000256" key="3">
    <source>
        <dbReference type="ARBA" id="ARBA00023211"/>
    </source>
</evidence>
<dbReference type="InterPro" id="IPR014710">
    <property type="entry name" value="RmlC-like_jellyroll"/>
</dbReference>